<evidence type="ECO:0000313" key="2">
    <source>
        <dbReference type="Proteomes" id="UP000593567"/>
    </source>
</evidence>
<dbReference type="EMBL" id="VXIV02000341">
    <property type="protein sequence ID" value="KAF6038843.1"/>
    <property type="molecule type" value="Genomic_DNA"/>
</dbReference>
<sequence length="125" mass="14079">MDATAYYITGQIDYTDVILLLDSDPKYVEPYTITKILPFQTYKIERQGRKSVQHEDRIKLVVGDVVPERQSAPPQEVSQATPDTATIDTQSEDYYDADDFAVIVPLALVMPDSEPVPLTPSVMER</sequence>
<accession>A0A7J7KKN1</accession>
<dbReference type="AlphaFoldDB" id="A0A7J7KKN1"/>
<proteinExistence type="predicted"/>
<keyword evidence="2" id="KW-1185">Reference proteome</keyword>
<reference evidence="1" key="1">
    <citation type="submission" date="2020-06" db="EMBL/GenBank/DDBJ databases">
        <title>Draft genome of Bugula neritina, a colonial animal packing powerful symbionts and potential medicines.</title>
        <authorList>
            <person name="Rayko M."/>
        </authorList>
    </citation>
    <scope>NUCLEOTIDE SEQUENCE [LARGE SCALE GENOMIC DNA]</scope>
    <source>
        <strain evidence="1">Kwan_BN1</strain>
    </source>
</reference>
<dbReference type="Proteomes" id="UP000593567">
    <property type="component" value="Unassembled WGS sequence"/>
</dbReference>
<protein>
    <submittedName>
        <fullName evidence="1">Uncharacterized protein</fullName>
    </submittedName>
</protein>
<evidence type="ECO:0000313" key="1">
    <source>
        <dbReference type="EMBL" id="KAF6038843.1"/>
    </source>
</evidence>
<name>A0A7J7KKN1_BUGNE</name>
<comment type="caution">
    <text evidence="1">The sequence shown here is derived from an EMBL/GenBank/DDBJ whole genome shotgun (WGS) entry which is preliminary data.</text>
</comment>
<gene>
    <name evidence="1" type="ORF">EB796_002845</name>
</gene>
<organism evidence="1 2">
    <name type="scientific">Bugula neritina</name>
    <name type="common">Brown bryozoan</name>
    <name type="synonym">Sertularia neritina</name>
    <dbReference type="NCBI Taxonomy" id="10212"/>
    <lineage>
        <taxon>Eukaryota</taxon>
        <taxon>Metazoa</taxon>
        <taxon>Spiralia</taxon>
        <taxon>Lophotrochozoa</taxon>
        <taxon>Bryozoa</taxon>
        <taxon>Gymnolaemata</taxon>
        <taxon>Cheilostomatida</taxon>
        <taxon>Flustrina</taxon>
        <taxon>Buguloidea</taxon>
        <taxon>Bugulidae</taxon>
        <taxon>Bugula</taxon>
    </lineage>
</organism>